<organism evidence="1">
    <name type="scientific">marine metagenome</name>
    <dbReference type="NCBI Taxonomy" id="408172"/>
    <lineage>
        <taxon>unclassified sequences</taxon>
        <taxon>metagenomes</taxon>
        <taxon>ecological metagenomes</taxon>
    </lineage>
</organism>
<dbReference type="SUPFAM" id="SSF52266">
    <property type="entry name" value="SGNH hydrolase"/>
    <property type="match status" value="1"/>
</dbReference>
<proteinExistence type="predicted"/>
<dbReference type="AlphaFoldDB" id="A0A381VME8"/>
<dbReference type="InterPro" id="IPR036514">
    <property type="entry name" value="SGNH_hydro_sf"/>
</dbReference>
<accession>A0A381VME8</accession>
<name>A0A381VME8_9ZZZZ</name>
<evidence type="ECO:0000313" key="1">
    <source>
        <dbReference type="EMBL" id="SVA41404.1"/>
    </source>
</evidence>
<gene>
    <name evidence="1" type="ORF">METZ01_LOCUS94258</name>
</gene>
<dbReference type="EMBL" id="UINC01009228">
    <property type="protein sequence ID" value="SVA41404.1"/>
    <property type="molecule type" value="Genomic_DNA"/>
</dbReference>
<protein>
    <recommendedName>
        <fullName evidence="2">SGNH hydrolase-type esterase domain-containing protein</fullName>
    </recommendedName>
</protein>
<sequence>MILMRISITLILLFQLSIVFSSATPAVKEPKSENPKSILMIGNSFMYYNNGVHNPLVRLIRATEELGNGHKIRLITINGSSLSWHDVNSYIKNPNIGSFSINSKNVLNKYDFKGFDMAIMQDCSQCPIHPERKGLFYEYAEKHSNFLKKNGIEPALMMTWAYKDKPEMTKQLAEEYTLAGNKNNVLVTPVGLAYKNSMKAYPEINLYHPDNRHPSKAGTYLSACVMFASIFQTSPVGNTYTFDLDKKVALNLQKIAWTTHQEYYGN</sequence>
<dbReference type="Gene3D" id="3.40.50.1110">
    <property type="entry name" value="SGNH hydrolase"/>
    <property type="match status" value="1"/>
</dbReference>
<reference evidence="1" key="1">
    <citation type="submission" date="2018-05" db="EMBL/GenBank/DDBJ databases">
        <authorList>
            <person name="Lanie J.A."/>
            <person name="Ng W.-L."/>
            <person name="Kazmierczak K.M."/>
            <person name="Andrzejewski T.M."/>
            <person name="Davidsen T.M."/>
            <person name="Wayne K.J."/>
            <person name="Tettelin H."/>
            <person name="Glass J.I."/>
            <person name="Rusch D."/>
            <person name="Podicherti R."/>
            <person name="Tsui H.-C.T."/>
            <person name="Winkler M.E."/>
        </authorList>
    </citation>
    <scope>NUCLEOTIDE SEQUENCE</scope>
</reference>
<evidence type="ECO:0008006" key="2">
    <source>
        <dbReference type="Google" id="ProtNLM"/>
    </source>
</evidence>